<evidence type="ECO:0000313" key="3">
    <source>
        <dbReference type="Proteomes" id="UP000257323"/>
    </source>
</evidence>
<feature type="region of interest" description="Disordered" evidence="1">
    <location>
        <begin position="1"/>
        <end position="32"/>
    </location>
</feature>
<dbReference type="Proteomes" id="UP000257323">
    <property type="component" value="Unassembled WGS sequence"/>
</dbReference>
<evidence type="ECO:0000313" key="2">
    <source>
        <dbReference type="EMBL" id="RFT17130.1"/>
    </source>
</evidence>
<name>A0A3E2BQT3_9BACT</name>
<organism evidence="2 3">
    <name type="scientific">Candidatus Saccharicenans subterraneus</name>
    <dbReference type="NCBI Taxonomy" id="2508984"/>
    <lineage>
        <taxon>Bacteria</taxon>
        <taxon>Candidatus Aminicenantota</taxon>
        <taxon>Candidatus Aminicenantia</taxon>
        <taxon>Candidatus Aminicenantales</taxon>
        <taxon>Candidatus Saccharicenantaceae</taxon>
        <taxon>Candidatus Saccharicenans</taxon>
    </lineage>
</organism>
<proteinExistence type="predicted"/>
<comment type="caution">
    <text evidence="2">The sequence shown here is derived from an EMBL/GenBank/DDBJ whole genome shotgun (WGS) entry which is preliminary data.</text>
</comment>
<accession>A0A3E2BQT3</accession>
<protein>
    <submittedName>
        <fullName evidence="2">Uncharacterized protein</fullName>
    </submittedName>
</protein>
<gene>
    <name evidence="2" type="ORF">OP8BY_1072</name>
</gene>
<feature type="compositionally biased region" description="Basic and acidic residues" evidence="1">
    <location>
        <begin position="8"/>
        <end position="32"/>
    </location>
</feature>
<reference evidence="2 3" key="1">
    <citation type="submission" date="2018-08" db="EMBL/GenBank/DDBJ databases">
        <title>Genome analysis of the thermophilic bacterium of the candidate phylum Aminicenantes from deep subsurface aquifer revealed its physiology and ecological role.</title>
        <authorList>
            <person name="Kadnikov V.V."/>
            <person name="Mardanov A.V."/>
            <person name="Beletsky A.V."/>
            <person name="Karnachuk O.V."/>
            <person name="Ravin N.V."/>
        </authorList>
    </citation>
    <scope>NUCLEOTIDE SEQUENCE [LARGE SCALE GENOMIC DNA]</scope>
    <source>
        <strain evidence="2">BY38</strain>
    </source>
</reference>
<dbReference type="AlphaFoldDB" id="A0A3E2BQT3"/>
<dbReference type="EMBL" id="QUAH01000001">
    <property type="protein sequence ID" value="RFT17130.1"/>
    <property type="molecule type" value="Genomic_DNA"/>
</dbReference>
<evidence type="ECO:0000256" key="1">
    <source>
        <dbReference type="SAM" id="MobiDB-lite"/>
    </source>
</evidence>
<sequence>MIKGTSTNKDRNNKKDNGKDRPRARERENIHDRGYFTKIAGLC</sequence>